<accession>A0ABW2G2H5</accession>
<comment type="caution">
    <text evidence="4">The sequence shown here is derived from an EMBL/GenBank/DDBJ whole genome shotgun (WGS) entry which is preliminary data.</text>
</comment>
<name>A0ABW2G2H5_9ACTN</name>
<evidence type="ECO:0000256" key="2">
    <source>
        <dbReference type="SAM" id="Phobius"/>
    </source>
</evidence>
<feature type="transmembrane region" description="Helical" evidence="2">
    <location>
        <begin position="26"/>
        <end position="47"/>
    </location>
</feature>
<feature type="compositionally biased region" description="Low complexity" evidence="1">
    <location>
        <begin position="213"/>
        <end position="242"/>
    </location>
</feature>
<organism evidence="4 5">
    <name type="scientific">Kitasatospora paranensis</name>
    <dbReference type="NCBI Taxonomy" id="258053"/>
    <lineage>
        <taxon>Bacteria</taxon>
        <taxon>Bacillati</taxon>
        <taxon>Actinomycetota</taxon>
        <taxon>Actinomycetes</taxon>
        <taxon>Kitasatosporales</taxon>
        <taxon>Streptomycetaceae</taxon>
        <taxon>Kitasatospora</taxon>
    </lineage>
</organism>
<reference evidence="5" key="1">
    <citation type="journal article" date="2019" name="Int. J. Syst. Evol. Microbiol.">
        <title>The Global Catalogue of Microorganisms (GCM) 10K type strain sequencing project: providing services to taxonomists for standard genome sequencing and annotation.</title>
        <authorList>
            <consortium name="The Broad Institute Genomics Platform"/>
            <consortium name="The Broad Institute Genome Sequencing Center for Infectious Disease"/>
            <person name="Wu L."/>
            <person name="Ma J."/>
        </authorList>
    </citation>
    <scope>NUCLEOTIDE SEQUENCE [LARGE SCALE GENOMIC DNA]</scope>
    <source>
        <strain evidence="5">CGMCC 1.12859</strain>
    </source>
</reference>
<dbReference type="InterPro" id="IPR058593">
    <property type="entry name" value="ARB_07466-like_C"/>
</dbReference>
<dbReference type="Proteomes" id="UP001596435">
    <property type="component" value="Unassembled WGS sequence"/>
</dbReference>
<gene>
    <name evidence="4" type="ORF">ACFQMG_25645</name>
</gene>
<feature type="region of interest" description="Disordered" evidence="1">
    <location>
        <begin position="210"/>
        <end position="242"/>
    </location>
</feature>
<dbReference type="EMBL" id="JBHTAJ010000056">
    <property type="protein sequence ID" value="MFC7182940.1"/>
    <property type="molecule type" value="Genomic_DNA"/>
</dbReference>
<feature type="domain" description="ARB-07466-like C-terminal" evidence="3">
    <location>
        <begin position="281"/>
        <end position="328"/>
    </location>
</feature>
<keyword evidence="2" id="KW-0472">Membrane</keyword>
<keyword evidence="2" id="KW-0812">Transmembrane</keyword>
<keyword evidence="5" id="KW-1185">Reference proteome</keyword>
<evidence type="ECO:0000313" key="5">
    <source>
        <dbReference type="Proteomes" id="UP001596435"/>
    </source>
</evidence>
<dbReference type="RefSeq" id="WP_345707277.1">
    <property type="nucleotide sequence ID" value="NZ_BAABKV010000001.1"/>
</dbReference>
<evidence type="ECO:0000313" key="4">
    <source>
        <dbReference type="EMBL" id="MFC7182940.1"/>
    </source>
</evidence>
<proteinExistence type="predicted"/>
<protein>
    <recommendedName>
        <fullName evidence="3">ARB-07466-like C-terminal domain-containing protein</fullName>
    </recommendedName>
</protein>
<keyword evidence="2" id="KW-1133">Transmembrane helix</keyword>
<sequence length="346" mass="36083">MAEWSDGGPGGAAAAPGGRRRRRSRLLRRLLVGLVVLSLAAGVLLWFNRDRLTVPPEGCRITTAAGSGTLDLAQAANAATITSVALSRGLPERAVTIALATAMQESKLHNLVGGDRDSIGLFQQRPSQGWGTAAQIQDPVYATNKFLDGLVKIQGYARMPLTDAAQQVQKSGYPQAYAKHESNAMLVSSVLTGREPAALNCVVHELDDPVADASGSPTPSSAVSAVPAAAPPSSAAQRSQAVTDRVRREFGRVVAVAPATKAAKDPRTVLALSPQAAASTGSDDLRQSGWAVAQWAVAQAQVLGIGTVAYDGQVWRFDRPSDGWKPQSADAPSDRVLLTLGAPAKT</sequence>
<evidence type="ECO:0000256" key="1">
    <source>
        <dbReference type="SAM" id="MobiDB-lite"/>
    </source>
</evidence>
<dbReference type="Pfam" id="PF26571">
    <property type="entry name" value="VldE"/>
    <property type="match status" value="1"/>
</dbReference>
<evidence type="ECO:0000259" key="3">
    <source>
        <dbReference type="Pfam" id="PF26571"/>
    </source>
</evidence>